<gene>
    <name evidence="1" type="ORF">HanXRQr2_Chr02g0080611</name>
</gene>
<name>A0A9K3JR38_HELAN</name>
<evidence type="ECO:0000313" key="2">
    <source>
        <dbReference type="Proteomes" id="UP000215914"/>
    </source>
</evidence>
<reference evidence="1" key="2">
    <citation type="submission" date="2020-06" db="EMBL/GenBank/DDBJ databases">
        <title>Helianthus annuus Genome sequencing and assembly Release 2.</title>
        <authorList>
            <person name="Gouzy J."/>
            <person name="Langlade N."/>
            <person name="Munos S."/>
        </authorList>
    </citation>
    <scope>NUCLEOTIDE SEQUENCE</scope>
    <source>
        <tissue evidence="1">Leaves</tissue>
    </source>
</reference>
<sequence length="74" mass="8397">MLFVVGANEAFNIFQWMRSGFLPKIHTDYFSNGTPAHPRLWVGPPPEMYRTFSPTSTRDGMCVPIRVSLQHVAS</sequence>
<dbReference type="Gramene" id="mRNA:HanXRQr2_Chr02g0080611">
    <property type="protein sequence ID" value="CDS:HanXRQr2_Chr02g0080611.1"/>
    <property type="gene ID" value="HanXRQr2_Chr02g0080611"/>
</dbReference>
<protein>
    <submittedName>
        <fullName evidence="1">Uncharacterized protein</fullName>
    </submittedName>
</protein>
<accession>A0A9K3JR38</accession>
<keyword evidence="2" id="KW-1185">Reference proteome</keyword>
<reference evidence="1" key="1">
    <citation type="journal article" date="2017" name="Nature">
        <title>The sunflower genome provides insights into oil metabolism, flowering and Asterid evolution.</title>
        <authorList>
            <person name="Badouin H."/>
            <person name="Gouzy J."/>
            <person name="Grassa C.J."/>
            <person name="Murat F."/>
            <person name="Staton S.E."/>
            <person name="Cottret L."/>
            <person name="Lelandais-Briere C."/>
            <person name="Owens G.L."/>
            <person name="Carrere S."/>
            <person name="Mayjonade B."/>
            <person name="Legrand L."/>
            <person name="Gill N."/>
            <person name="Kane N.C."/>
            <person name="Bowers J.E."/>
            <person name="Hubner S."/>
            <person name="Bellec A."/>
            <person name="Berard A."/>
            <person name="Berges H."/>
            <person name="Blanchet N."/>
            <person name="Boniface M.C."/>
            <person name="Brunel D."/>
            <person name="Catrice O."/>
            <person name="Chaidir N."/>
            <person name="Claudel C."/>
            <person name="Donnadieu C."/>
            <person name="Faraut T."/>
            <person name="Fievet G."/>
            <person name="Helmstetter N."/>
            <person name="King M."/>
            <person name="Knapp S.J."/>
            <person name="Lai Z."/>
            <person name="Le Paslier M.C."/>
            <person name="Lippi Y."/>
            <person name="Lorenzon L."/>
            <person name="Mandel J.R."/>
            <person name="Marage G."/>
            <person name="Marchand G."/>
            <person name="Marquand E."/>
            <person name="Bret-Mestries E."/>
            <person name="Morien E."/>
            <person name="Nambeesan S."/>
            <person name="Nguyen T."/>
            <person name="Pegot-Espagnet P."/>
            <person name="Pouilly N."/>
            <person name="Raftis F."/>
            <person name="Sallet E."/>
            <person name="Schiex T."/>
            <person name="Thomas J."/>
            <person name="Vandecasteele C."/>
            <person name="Vares D."/>
            <person name="Vear F."/>
            <person name="Vautrin S."/>
            <person name="Crespi M."/>
            <person name="Mangin B."/>
            <person name="Burke J.M."/>
            <person name="Salse J."/>
            <person name="Munos S."/>
            <person name="Vincourt P."/>
            <person name="Rieseberg L.H."/>
            <person name="Langlade N.B."/>
        </authorList>
    </citation>
    <scope>NUCLEOTIDE SEQUENCE</scope>
    <source>
        <tissue evidence="1">Leaves</tissue>
    </source>
</reference>
<dbReference type="AlphaFoldDB" id="A0A9K3JR38"/>
<dbReference type="EMBL" id="MNCJ02000317">
    <property type="protein sequence ID" value="KAF5819706.1"/>
    <property type="molecule type" value="Genomic_DNA"/>
</dbReference>
<evidence type="ECO:0000313" key="1">
    <source>
        <dbReference type="EMBL" id="KAF5819706.1"/>
    </source>
</evidence>
<proteinExistence type="predicted"/>
<organism evidence="1 2">
    <name type="scientific">Helianthus annuus</name>
    <name type="common">Common sunflower</name>
    <dbReference type="NCBI Taxonomy" id="4232"/>
    <lineage>
        <taxon>Eukaryota</taxon>
        <taxon>Viridiplantae</taxon>
        <taxon>Streptophyta</taxon>
        <taxon>Embryophyta</taxon>
        <taxon>Tracheophyta</taxon>
        <taxon>Spermatophyta</taxon>
        <taxon>Magnoliopsida</taxon>
        <taxon>eudicotyledons</taxon>
        <taxon>Gunneridae</taxon>
        <taxon>Pentapetalae</taxon>
        <taxon>asterids</taxon>
        <taxon>campanulids</taxon>
        <taxon>Asterales</taxon>
        <taxon>Asteraceae</taxon>
        <taxon>Asteroideae</taxon>
        <taxon>Heliantheae alliance</taxon>
        <taxon>Heliantheae</taxon>
        <taxon>Helianthus</taxon>
    </lineage>
</organism>
<dbReference type="Proteomes" id="UP000215914">
    <property type="component" value="Unassembled WGS sequence"/>
</dbReference>
<comment type="caution">
    <text evidence="1">The sequence shown here is derived from an EMBL/GenBank/DDBJ whole genome shotgun (WGS) entry which is preliminary data.</text>
</comment>